<keyword evidence="8" id="KW-1185">Reference proteome</keyword>
<evidence type="ECO:0000256" key="5">
    <source>
        <dbReference type="ARBA" id="ARBA00023136"/>
    </source>
</evidence>
<name>A0A941IRH9_9ACTN</name>
<dbReference type="PANTHER" id="PTHR30250">
    <property type="entry name" value="PST FAMILY PREDICTED COLANIC ACID TRANSPORTER"/>
    <property type="match status" value="1"/>
</dbReference>
<feature type="transmembrane region" description="Helical" evidence="6">
    <location>
        <begin position="393"/>
        <end position="411"/>
    </location>
</feature>
<dbReference type="Proteomes" id="UP000675781">
    <property type="component" value="Unassembled WGS sequence"/>
</dbReference>
<feature type="transmembrane region" description="Helical" evidence="6">
    <location>
        <begin position="447"/>
        <end position="467"/>
    </location>
</feature>
<feature type="transmembrane region" description="Helical" evidence="6">
    <location>
        <begin position="423"/>
        <end position="441"/>
    </location>
</feature>
<evidence type="ECO:0000256" key="6">
    <source>
        <dbReference type="SAM" id="Phobius"/>
    </source>
</evidence>
<feature type="transmembrane region" description="Helical" evidence="6">
    <location>
        <begin position="101"/>
        <end position="120"/>
    </location>
</feature>
<keyword evidence="2" id="KW-1003">Cell membrane</keyword>
<evidence type="ECO:0000256" key="1">
    <source>
        <dbReference type="ARBA" id="ARBA00004651"/>
    </source>
</evidence>
<dbReference type="GO" id="GO:0005886">
    <property type="term" value="C:plasma membrane"/>
    <property type="evidence" value="ECO:0007669"/>
    <property type="project" value="UniProtKB-SubCell"/>
</dbReference>
<comment type="subcellular location">
    <subcellularLocation>
        <location evidence="1">Cell membrane</location>
        <topology evidence="1">Multi-pass membrane protein</topology>
    </subcellularLocation>
</comment>
<dbReference type="AlphaFoldDB" id="A0A941IRH9"/>
<sequence>MRLSPRSLYALIRRPSVTLAIGLGLSGAAGSAFLAIINASFPKTQEGSQAVLALSGLNFLLATIVTGMMAGSEQEMARQVTKAAALGQDPAPVVARQSRHAAWLIGGTMLATCLLSPVLVSRSLGHNWVLFGELLIGLIGGLAIFPIRGVLTGRRDYPLFSGTLIVEGLTRLIPAVVVLVLGWSSVWLYGLVFALGGPTLAAVFGVLAPRWSGRDGYDAASAYAREEQARALERAEVPAGIEVEFSAGAPAAAEPGDAADIAAEPERGGARLSLLTAASLANQLLYNAIPLLVAARYDSGAHVTTQMANKAAAVNSAVGLTRLGILILVPLQAPLLPRLTAAAVHRRYAEVRARTRVLTSLCAGVALFAAACAWLVGPWVLKNIMRAHDVLPGSYLALLTLGTGCVMVAMIIQSTLLALERHFVVLIAWCVGVAVTVPVFLTGDRLLVTTAAAAVIGPFVTMVVMAVDAWLHTRGAGAGPVAPTAPALDDERAAVR</sequence>
<protein>
    <recommendedName>
        <fullName evidence="9">Polysaccharide biosynthesis protein</fullName>
    </recommendedName>
</protein>
<dbReference type="PANTHER" id="PTHR30250:SF11">
    <property type="entry name" value="O-ANTIGEN TRANSPORTER-RELATED"/>
    <property type="match status" value="1"/>
</dbReference>
<gene>
    <name evidence="7" type="ORF">KDL01_11800</name>
</gene>
<evidence type="ECO:0000256" key="3">
    <source>
        <dbReference type="ARBA" id="ARBA00022692"/>
    </source>
</evidence>
<evidence type="ECO:0000313" key="8">
    <source>
        <dbReference type="Proteomes" id="UP000675781"/>
    </source>
</evidence>
<evidence type="ECO:0000313" key="7">
    <source>
        <dbReference type="EMBL" id="MBR7833953.1"/>
    </source>
</evidence>
<evidence type="ECO:0000256" key="2">
    <source>
        <dbReference type="ARBA" id="ARBA00022475"/>
    </source>
</evidence>
<organism evidence="7 8">
    <name type="scientific">Actinospica durhamensis</name>
    <dbReference type="NCBI Taxonomy" id="1508375"/>
    <lineage>
        <taxon>Bacteria</taxon>
        <taxon>Bacillati</taxon>
        <taxon>Actinomycetota</taxon>
        <taxon>Actinomycetes</taxon>
        <taxon>Catenulisporales</taxon>
        <taxon>Actinospicaceae</taxon>
        <taxon>Actinospica</taxon>
    </lineage>
</organism>
<dbReference type="EMBL" id="JAGSOG010000044">
    <property type="protein sequence ID" value="MBR7833953.1"/>
    <property type="molecule type" value="Genomic_DNA"/>
</dbReference>
<feature type="transmembrane region" description="Helical" evidence="6">
    <location>
        <begin position="126"/>
        <end position="147"/>
    </location>
</feature>
<dbReference type="RefSeq" id="WP_212528474.1">
    <property type="nucleotide sequence ID" value="NZ_JAGSOG010000044.1"/>
</dbReference>
<reference evidence="7" key="1">
    <citation type="submission" date="2021-04" db="EMBL/GenBank/DDBJ databases">
        <title>Genome based classification of Actinospica acidithermotolerans sp. nov., an actinobacterium isolated from an Indonesian hot spring.</title>
        <authorList>
            <person name="Kusuma A.B."/>
            <person name="Putra K.E."/>
            <person name="Nafisah S."/>
            <person name="Loh J."/>
            <person name="Nouioui I."/>
            <person name="Goodfellow M."/>
        </authorList>
    </citation>
    <scope>NUCLEOTIDE SEQUENCE</scope>
    <source>
        <strain evidence="7">CSCA 57</strain>
    </source>
</reference>
<comment type="caution">
    <text evidence="7">The sequence shown here is derived from an EMBL/GenBank/DDBJ whole genome shotgun (WGS) entry which is preliminary data.</text>
</comment>
<keyword evidence="5 6" id="KW-0472">Membrane</keyword>
<feature type="transmembrane region" description="Helical" evidence="6">
    <location>
        <begin position="187"/>
        <end position="208"/>
    </location>
</feature>
<evidence type="ECO:0000256" key="4">
    <source>
        <dbReference type="ARBA" id="ARBA00022989"/>
    </source>
</evidence>
<evidence type="ECO:0008006" key="9">
    <source>
        <dbReference type="Google" id="ProtNLM"/>
    </source>
</evidence>
<feature type="transmembrane region" description="Helical" evidence="6">
    <location>
        <begin position="50"/>
        <end position="70"/>
    </location>
</feature>
<keyword evidence="4 6" id="KW-1133">Transmembrane helix</keyword>
<dbReference type="InterPro" id="IPR050833">
    <property type="entry name" value="Poly_Biosynth_Transport"/>
</dbReference>
<keyword evidence="3 6" id="KW-0812">Transmembrane</keyword>
<feature type="transmembrane region" description="Helical" evidence="6">
    <location>
        <begin position="357"/>
        <end position="381"/>
    </location>
</feature>
<proteinExistence type="predicted"/>
<accession>A0A941IRH9</accession>
<feature type="transmembrane region" description="Helical" evidence="6">
    <location>
        <begin position="159"/>
        <end position="181"/>
    </location>
</feature>